<dbReference type="InterPro" id="IPR002645">
    <property type="entry name" value="STAS_dom"/>
</dbReference>
<dbReference type="InterPro" id="IPR036513">
    <property type="entry name" value="STAS_dom_sf"/>
</dbReference>
<reference evidence="2 3" key="1">
    <citation type="submission" date="2017-09" db="EMBL/GenBank/DDBJ databases">
        <authorList>
            <person name="Ehlers B."/>
            <person name="Leendertz F.H."/>
        </authorList>
    </citation>
    <scope>NUCLEOTIDE SEQUENCE [LARGE SCALE GENOMIC DNA]</scope>
    <source>
        <strain evidence="2 3">CGMCC 4.6857</strain>
    </source>
</reference>
<proteinExistence type="predicted"/>
<sequence>MGNEGSAMTATSVDVETSPDGTLVIQPHGALDAEDAVELRRTLVHAVRHVRPLRLVLDLHDVPDIDPINLGTLVATCFLGDDHQVAVFLDHTSPALADRLSAAGVAHHRLRDVGVTPAGRERPAA</sequence>
<dbReference type="Gene3D" id="3.30.750.24">
    <property type="entry name" value="STAS domain"/>
    <property type="match status" value="1"/>
</dbReference>
<dbReference type="Pfam" id="PF01740">
    <property type="entry name" value="STAS"/>
    <property type="match status" value="1"/>
</dbReference>
<keyword evidence="3" id="KW-1185">Reference proteome</keyword>
<evidence type="ECO:0000313" key="3">
    <source>
        <dbReference type="Proteomes" id="UP000219612"/>
    </source>
</evidence>
<evidence type="ECO:0000313" key="2">
    <source>
        <dbReference type="EMBL" id="SNY03898.1"/>
    </source>
</evidence>
<evidence type="ECO:0000259" key="1">
    <source>
        <dbReference type="PROSITE" id="PS50801"/>
    </source>
</evidence>
<dbReference type="EMBL" id="OBDY01000001">
    <property type="protein sequence ID" value="SNY03898.1"/>
    <property type="molecule type" value="Genomic_DNA"/>
</dbReference>
<dbReference type="SUPFAM" id="SSF52091">
    <property type="entry name" value="SpoIIaa-like"/>
    <property type="match status" value="1"/>
</dbReference>
<dbReference type="AlphaFoldDB" id="A0A285EXW2"/>
<feature type="domain" description="STAS" evidence="1">
    <location>
        <begin position="20"/>
        <end position="125"/>
    </location>
</feature>
<organism evidence="2 3">
    <name type="scientific">Paractinoplanes atraurantiacus</name>
    <dbReference type="NCBI Taxonomy" id="1036182"/>
    <lineage>
        <taxon>Bacteria</taxon>
        <taxon>Bacillati</taxon>
        <taxon>Actinomycetota</taxon>
        <taxon>Actinomycetes</taxon>
        <taxon>Micromonosporales</taxon>
        <taxon>Micromonosporaceae</taxon>
        <taxon>Paractinoplanes</taxon>
    </lineage>
</organism>
<gene>
    <name evidence="2" type="ORF">SAMN05421748_10167</name>
</gene>
<accession>A0A285EXW2</accession>
<dbReference type="Proteomes" id="UP000219612">
    <property type="component" value="Unassembled WGS sequence"/>
</dbReference>
<protein>
    <submittedName>
        <fullName evidence="2">Anti-anti-sigma factor</fullName>
    </submittedName>
</protein>
<name>A0A285EXW2_9ACTN</name>
<dbReference type="PROSITE" id="PS50801">
    <property type="entry name" value="STAS"/>
    <property type="match status" value="1"/>
</dbReference>